<protein>
    <submittedName>
        <fullName evidence="1">DUF1934 family protein</fullName>
    </submittedName>
</protein>
<accession>A0A9D1HME3</accession>
<reference evidence="1" key="1">
    <citation type="submission" date="2020-10" db="EMBL/GenBank/DDBJ databases">
        <authorList>
            <person name="Gilroy R."/>
        </authorList>
    </citation>
    <scope>NUCLEOTIDE SEQUENCE</scope>
    <source>
        <strain evidence="1">CHK195-11698</strain>
    </source>
</reference>
<organism evidence="1 2">
    <name type="scientific">Candidatus Fimiplasma intestinipullorum</name>
    <dbReference type="NCBI Taxonomy" id="2840825"/>
    <lineage>
        <taxon>Bacteria</taxon>
        <taxon>Bacillati</taxon>
        <taxon>Bacillota</taxon>
        <taxon>Clostridia</taxon>
        <taxon>Eubacteriales</taxon>
        <taxon>Candidatus Fimiplasma</taxon>
    </lineage>
</organism>
<sequence>MKKKTKFYYQSVIVHEDDRISSHFEAEGSRETKNNSEIWTVESSEHGQMRFYLEKDEVHLYHDKSHLKLRRDQRIPVAYQTAYGILDLESELVQYAWDDQRLKLAYRLYDRKTLISKVYLTLVLR</sequence>
<proteinExistence type="predicted"/>
<dbReference type="AlphaFoldDB" id="A0A9D1HME3"/>
<dbReference type="Proteomes" id="UP000824175">
    <property type="component" value="Unassembled WGS sequence"/>
</dbReference>
<dbReference type="Gene3D" id="2.40.128.20">
    <property type="match status" value="1"/>
</dbReference>
<dbReference type="InterPro" id="IPR012674">
    <property type="entry name" value="Calycin"/>
</dbReference>
<comment type="caution">
    <text evidence="1">The sequence shown here is derived from an EMBL/GenBank/DDBJ whole genome shotgun (WGS) entry which is preliminary data.</text>
</comment>
<evidence type="ECO:0000313" key="1">
    <source>
        <dbReference type="EMBL" id="HIU13068.1"/>
    </source>
</evidence>
<gene>
    <name evidence="1" type="ORF">IAD15_03255</name>
</gene>
<evidence type="ECO:0000313" key="2">
    <source>
        <dbReference type="Proteomes" id="UP000824175"/>
    </source>
</evidence>
<reference evidence="1" key="2">
    <citation type="journal article" date="2021" name="PeerJ">
        <title>Extensive microbial diversity within the chicken gut microbiome revealed by metagenomics and culture.</title>
        <authorList>
            <person name="Gilroy R."/>
            <person name="Ravi A."/>
            <person name="Getino M."/>
            <person name="Pursley I."/>
            <person name="Horton D.L."/>
            <person name="Alikhan N.F."/>
            <person name="Baker D."/>
            <person name="Gharbi K."/>
            <person name="Hall N."/>
            <person name="Watson M."/>
            <person name="Adriaenssens E.M."/>
            <person name="Foster-Nyarko E."/>
            <person name="Jarju S."/>
            <person name="Secka A."/>
            <person name="Antonio M."/>
            <person name="Oren A."/>
            <person name="Chaudhuri R.R."/>
            <person name="La Ragione R."/>
            <person name="Hildebrand F."/>
            <person name="Pallen M.J."/>
        </authorList>
    </citation>
    <scope>NUCLEOTIDE SEQUENCE</scope>
    <source>
        <strain evidence="1">CHK195-11698</strain>
    </source>
</reference>
<dbReference type="EMBL" id="DVMJ01000022">
    <property type="protein sequence ID" value="HIU13068.1"/>
    <property type="molecule type" value="Genomic_DNA"/>
</dbReference>
<name>A0A9D1HME3_9FIRM</name>